<organism evidence="1 2">
    <name type="scientific">Deinococcus hopiensis KR-140</name>
    <dbReference type="NCBI Taxonomy" id="695939"/>
    <lineage>
        <taxon>Bacteria</taxon>
        <taxon>Thermotogati</taxon>
        <taxon>Deinococcota</taxon>
        <taxon>Deinococci</taxon>
        <taxon>Deinococcales</taxon>
        <taxon>Deinococcaceae</taxon>
        <taxon>Deinococcus</taxon>
    </lineage>
</organism>
<dbReference type="EMBL" id="FWWU01000008">
    <property type="protein sequence ID" value="SMB85861.1"/>
    <property type="molecule type" value="Genomic_DNA"/>
</dbReference>
<accession>A0A1W1UYN7</accession>
<dbReference type="Proteomes" id="UP000192582">
    <property type="component" value="Unassembled WGS sequence"/>
</dbReference>
<evidence type="ECO:0000313" key="2">
    <source>
        <dbReference type="Proteomes" id="UP000192582"/>
    </source>
</evidence>
<gene>
    <name evidence="1" type="ORF">SAMN00790413_03571</name>
</gene>
<reference evidence="1 2" key="1">
    <citation type="submission" date="2017-04" db="EMBL/GenBank/DDBJ databases">
        <authorList>
            <person name="Afonso C.L."/>
            <person name="Miller P.J."/>
            <person name="Scott M.A."/>
            <person name="Spackman E."/>
            <person name="Goraichik I."/>
            <person name="Dimitrov K.M."/>
            <person name="Suarez D.L."/>
            <person name="Swayne D.E."/>
        </authorList>
    </citation>
    <scope>NUCLEOTIDE SEQUENCE [LARGE SCALE GENOMIC DNA]</scope>
    <source>
        <strain evidence="1 2">KR-140</strain>
    </source>
</reference>
<dbReference type="AlphaFoldDB" id="A0A1W1UYN7"/>
<keyword evidence="2" id="KW-1185">Reference proteome</keyword>
<evidence type="ECO:0000313" key="1">
    <source>
        <dbReference type="EMBL" id="SMB85861.1"/>
    </source>
</evidence>
<proteinExistence type="predicted"/>
<name>A0A1W1UYN7_9DEIO</name>
<protein>
    <submittedName>
        <fullName evidence="1">Uncharacterized protein</fullName>
    </submittedName>
</protein>
<sequence length="85" mass="9521">MRAETYSETLSRFRGLLEQRPKWRPDELVRAAADEGQSVLILMGLLCDLFGVSLIEAKGAAIYAIHGAKYGRPLNLHYEEKGEEA</sequence>